<dbReference type="PANTHER" id="PTHR42755:SF1">
    <property type="entry name" value="3-DEOXY-D-MANNO-OCTULOSONIC ACID TRANSFERASE, MITOCHONDRIAL-RELATED"/>
    <property type="match status" value="1"/>
</dbReference>
<evidence type="ECO:0000256" key="1">
    <source>
        <dbReference type="ARBA" id="ARBA00003394"/>
    </source>
</evidence>
<comment type="function">
    <text evidence="1 11">Involved in lipopolysaccharide (LPS) biosynthesis. Catalyzes the transfer of 3-deoxy-D-manno-octulosonate (Kdo) residue(s) from CMP-Kdo to lipid IV(A), the tetraacyldisaccharide-1,4'-bisphosphate precursor of lipid A.</text>
</comment>
<keyword evidence="6 11" id="KW-0808">Transferase</keyword>
<evidence type="ECO:0000256" key="3">
    <source>
        <dbReference type="ARBA" id="ARBA00006380"/>
    </source>
</evidence>
<dbReference type="InterPro" id="IPR039901">
    <property type="entry name" value="Kdotransferase"/>
</dbReference>
<dbReference type="Gene3D" id="3.40.50.11720">
    <property type="entry name" value="3-Deoxy-D-manno-octulosonic-acid transferase, N-terminal domain"/>
    <property type="match status" value="1"/>
</dbReference>
<protein>
    <recommendedName>
        <fullName evidence="5 11">3-deoxy-D-manno-octulosonic acid transferase</fullName>
        <shortName evidence="11">Kdo transferase</shortName>
        <ecNumber evidence="4 11">2.4.99.12</ecNumber>
    </recommendedName>
    <alternativeName>
        <fullName evidence="7 11">Lipid IV(A) 3-deoxy-D-manno-octulosonic acid transferase</fullName>
    </alternativeName>
</protein>
<dbReference type="GO" id="GO:0009244">
    <property type="term" value="P:lipopolysaccharide core region biosynthetic process"/>
    <property type="evidence" value="ECO:0007669"/>
    <property type="project" value="UniProtKB-UniRule"/>
</dbReference>
<feature type="domain" description="3-deoxy-D-manno-octulosonic-acid transferase N-terminal" evidence="12">
    <location>
        <begin position="39"/>
        <end position="213"/>
    </location>
</feature>
<evidence type="ECO:0000256" key="11">
    <source>
        <dbReference type="RuleBase" id="RU365103"/>
    </source>
</evidence>
<comment type="caution">
    <text evidence="13">The sequence shown here is derived from an EMBL/GenBank/DDBJ whole genome shotgun (WGS) entry which is preliminary data.</text>
</comment>
<dbReference type="Proteomes" id="UP000637002">
    <property type="component" value="Unassembled WGS sequence"/>
</dbReference>
<organism evidence="13 14">
    <name type="scientific">Chelatococcus reniformis</name>
    <dbReference type="NCBI Taxonomy" id="1494448"/>
    <lineage>
        <taxon>Bacteria</taxon>
        <taxon>Pseudomonadati</taxon>
        <taxon>Pseudomonadota</taxon>
        <taxon>Alphaproteobacteria</taxon>
        <taxon>Hyphomicrobiales</taxon>
        <taxon>Chelatococcaceae</taxon>
        <taxon>Chelatococcus</taxon>
    </lineage>
</organism>
<name>A0A916UBG5_9HYPH</name>
<dbReference type="EMBL" id="BMGG01000004">
    <property type="protein sequence ID" value="GGC67549.1"/>
    <property type="molecule type" value="Genomic_DNA"/>
</dbReference>
<dbReference type="Pfam" id="PF04413">
    <property type="entry name" value="Glycos_transf_N"/>
    <property type="match status" value="1"/>
</dbReference>
<dbReference type="PANTHER" id="PTHR42755">
    <property type="entry name" value="3-DEOXY-MANNO-OCTULOSONATE CYTIDYLYLTRANSFERASE"/>
    <property type="match status" value="1"/>
</dbReference>
<comment type="pathway">
    <text evidence="2 11">Bacterial outer membrane biogenesis; LPS core biosynthesis.</text>
</comment>
<dbReference type="SUPFAM" id="SSF53756">
    <property type="entry name" value="UDP-Glycosyltransferase/glycogen phosphorylase"/>
    <property type="match status" value="1"/>
</dbReference>
<keyword evidence="11" id="KW-0472">Membrane</keyword>
<dbReference type="AlphaFoldDB" id="A0A916UBG5"/>
<evidence type="ECO:0000256" key="9">
    <source>
        <dbReference type="PIRSR" id="PIRSR639901-1"/>
    </source>
</evidence>
<dbReference type="GO" id="GO:0043842">
    <property type="term" value="F:Kdo transferase activity"/>
    <property type="evidence" value="ECO:0007669"/>
    <property type="project" value="UniProtKB-EC"/>
</dbReference>
<evidence type="ECO:0000256" key="7">
    <source>
        <dbReference type="ARBA" id="ARBA00031445"/>
    </source>
</evidence>
<comment type="subcellular location">
    <subcellularLocation>
        <location evidence="11">Cell membrane</location>
    </subcellularLocation>
</comment>
<sequence length="429" mass="46837">MIEPPFALRLYRSGMAALEPLAMGILMYRKRRGKEDPVRIPERRGHAGVLRPQGRIAWLHGASVGESISILPIIERLTRRGFTVLVTTGTRSSAKVLATRLPPGAFHQFVPLDVPRYVRRFLDYWTPNLALIAESEIWPNMIMELEERSIPLIVVNGRMSERSFRRWQKMPLTARAILERIDICLTQTKADAERVARLGAPRVTVAGNLKFDAPAPPADAATLAMLSGLISGRPVWMAASTHGAEDEVVCAVHRSLAGRFPKLLTFLAPRHPERGEHVAAVAAAEGLKVVRRSSGRPPGPDTDVYVVDSIGELGLYYRLAPVVLMGGSLVPHGGQNPIEPAKLGTAILHGPHVHNFADVYAALDRADGALPVSDGETLALAVAALLRDHARVRAMARAATAIVEQHGGALERTLLAIEPYILQMDLERL</sequence>
<dbReference type="FunFam" id="3.40.50.2000:FF:000032">
    <property type="entry name" value="3-deoxy-D-manno-octulosonic acid transferase"/>
    <property type="match status" value="1"/>
</dbReference>
<evidence type="ECO:0000313" key="13">
    <source>
        <dbReference type="EMBL" id="GGC67549.1"/>
    </source>
</evidence>
<dbReference type="Gene3D" id="3.40.50.2000">
    <property type="entry name" value="Glycogen Phosphorylase B"/>
    <property type="match status" value="1"/>
</dbReference>
<reference evidence="13" key="1">
    <citation type="journal article" date="2014" name="Int. J. Syst. Evol. Microbiol.">
        <title>Complete genome sequence of Corynebacterium casei LMG S-19264T (=DSM 44701T), isolated from a smear-ripened cheese.</title>
        <authorList>
            <consortium name="US DOE Joint Genome Institute (JGI-PGF)"/>
            <person name="Walter F."/>
            <person name="Albersmeier A."/>
            <person name="Kalinowski J."/>
            <person name="Ruckert C."/>
        </authorList>
    </citation>
    <scope>NUCLEOTIDE SEQUENCE</scope>
    <source>
        <strain evidence="13">CGMCC 1.12919</strain>
    </source>
</reference>
<evidence type="ECO:0000256" key="10">
    <source>
        <dbReference type="PIRSR" id="PIRSR639901-2"/>
    </source>
</evidence>
<evidence type="ECO:0000313" key="14">
    <source>
        <dbReference type="Proteomes" id="UP000637002"/>
    </source>
</evidence>
<keyword evidence="11" id="KW-0448">Lipopolysaccharide biosynthesis</keyword>
<feature type="site" description="Transition state stabilizer" evidence="10">
    <location>
        <position position="210"/>
    </location>
</feature>
<proteinExistence type="inferred from homology"/>
<dbReference type="InterPro" id="IPR038107">
    <property type="entry name" value="Glycos_transf_N_sf"/>
</dbReference>
<reference evidence="13" key="2">
    <citation type="submission" date="2020-09" db="EMBL/GenBank/DDBJ databases">
        <authorList>
            <person name="Sun Q."/>
            <person name="Zhou Y."/>
        </authorList>
    </citation>
    <scope>NUCLEOTIDE SEQUENCE</scope>
    <source>
        <strain evidence="13">CGMCC 1.12919</strain>
    </source>
</reference>
<dbReference type="GO" id="GO:0009245">
    <property type="term" value="P:lipid A biosynthetic process"/>
    <property type="evidence" value="ECO:0007669"/>
    <property type="project" value="TreeGrafter"/>
</dbReference>
<evidence type="ECO:0000256" key="5">
    <source>
        <dbReference type="ARBA" id="ARBA00019077"/>
    </source>
</evidence>
<evidence type="ECO:0000256" key="4">
    <source>
        <dbReference type="ARBA" id="ARBA00012621"/>
    </source>
</evidence>
<evidence type="ECO:0000256" key="8">
    <source>
        <dbReference type="ARBA" id="ARBA00049183"/>
    </source>
</evidence>
<dbReference type="RefSeq" id="WP_188609727.1">
    <property type="nucleotide sequence ID" value="NZ_BMGG01000004.1"/>
</dbReference>
<feature type="active site" description="Proton acceptor" evidence="9">
    <location>
        <position position="66"/>
    </location>
</feature>
<evidence type="ECO:0000256" key="2">
    <source>
        <dbReference type="ARBA" id="ARBA00004713"/>
    </source>
</evidence>
<gene>
    <name evidence="13" type="primary">kdtA</name>
    <name evidence="13" type="ORF">GCM10010994_27680</name>
</gene>
<keyword evidence="14" id="KW-1185">Reference proteome</keyword>
<keyword evidence="11" id="KW-1003">Cell membrane</keyword>
<evidence type="ECO:0000256" key="6">
    <source>
        <dbReference type="ARBA" id="ARBA00022679"/>
    </source>
</evidence>
<dbReference type="EC" id="2.4.99.12" evidence="4 11"/>
<accession>A0A916UBG5</accession>
<feature type="site" description="Transition state stabilizer" evidence="10">
    <location>
        <position position="134"/>
    </location>
</feature>
<dbReference type="InterPro" id="IPR007507">
    <property type="entry name" value="Glycos_transf_N"/>
</dbReference>
<evidence type="ECO:0000259" key="12">
    <source>
        <dbReference type="Pfam" id="PF04413"/>
    </source>
</evidence>
<dbReference type="GO" id="GO:0005886">
    <property type="term" value="C:plasma membrane"/>
    <property type="evidence" value="ECO:0007669"/>
    <property type="project" value="UniProtKB-SubCell"/>
</dbReference>
<comment type="catalytic activity">
    <reaction evidence="8 11">
        <text>lipid IVA (E. coli) + CMP-3-deoxy-beta-D-manno-octulosonate = alpha-Kdo-(2-&gt;6)-lipid IVA (E. coli) + CMP + H(+)</text>
        <dbReference type="Rhea" id="RHEA:28066"/>
        <dbReference type="ChEBI" id="CHEBI:15378"/>
        <dbReference type="ChEBI" id="CHEBI:58603"/>
        <dbReference type="ChEBI" id="CHEBI:60364"/>
        <dbReference type="ChEBI" id="CHEBI:60377"/>
        <dbReference type="ChEBI" id="CHEBI:85987"/>
        <dbReference type="EC" id="2.4.99.12"/>
    </reaction>
</comment>
<comment type="similarity">
    <text evidence="3">Belongs to the glycosyltransferase group 1 family. Glycosyltransferase 30 subfamily.</text>
</comment>